<dbReference type="PANTHER" id="PTHR45633">
    <property type="entry name" value="60 KDA HEAT SHOCK PROTEIN, MITOCHONDRIAL"/>
    <property type="match status" value="1"/>
</dbReference>
<keyword evidence="11" id="KW-1185">Reference proteome</keyword>
<organism evidence="10 11">
    <name type="scientific">Rheinheimera lutimaris</name>
    <dbReference type="NCBI Taxonomy" id="2740584"/>
    <lineage>
        <taxon>Bacteria</taxon>
        <taxon>Pseudomonadati</taxon>
        <taxon>Pseudomonadota</taxon>
        <taxon>Gammaproteobacteria</taxon>
        <taxon>Chromatiales</taxon>
        <taxon>Chromatiaceae</taxon>
        <taxon>Rheinheimera</taxon>
    </lineage>
</organism>
<dbReference type="NCBIfam" id="NF000592">
    <property type="entry name" value="PRK00013.1"/>
    <property type="match status" value="1"/>
</dbReference>
<feature type="binding site" evidence="7">
    <location>
        <position position="51"/>
    </location>
    <ligand>
        <name>ATP</name>
        <dbReference type="ChEBI" id="CHEBI:30616"/>
    </ligand>
</feature>
<evidence type="ECO:0000313" key="10">
    <source>
        <dbReference type="EMBL" id="NRQ44585.1"/>
    </source>
</evidence>
<keyword evidence="2 7" id="KW-0963">Cytoplasm</keyword>
<evidence type="ECO:0000256" key="4">
    <source>
        <dbReference type="ARBA" id="ARBA00022840"/>
    </source>
</evidence>
<protein>
    <recommendedName>
        <fullName evidence="7">Chaperonin GroEL</fullName>
        <ecNumber evidence="7">5.6.1.7</ecNumber>
    </recommendedName>
    <alternativeName>
        <fullName evidence="7">60 kDa chaperonin</fullName>
    </alternativeName>
    <alternativeName>
        <fullName evidence="7">Chaperonin-60</fullName>
        <shortName evidence="7">Cpn60</shortName>
    </alternativeName>
</protein>
<dbReference type="InterPro" id="IPR027409">
    <property type="entry name" value="GroEL-like_apical_dom_sf"/>
</dbReference>
<dbReference type="NCBIfam" id="TIGR02348">
    <property type="entry name" value="GroEL"/>
    <property type="match status" value="1"/>
</dbReference>
<dbReference type="NCBIfam" id="NF009487">
    <property type="entry name" value="PRK12849.1"/>
    <property type="match status" value="1"/>
</dbReference>
<evidence type="ECO:0000256" key="1">
    <source>
        <dbReference type="ARBA" id="ARBA00006607"/>
    </source>
</evidence>
<dbReference type="FunFam" id="3.50.7.10:FF:000001">
    <property type="entry name" value="60 kDa chaperonin"/>
    <property type="match status" value="1"/>
</dbReference>
<dbReference type="InterPro" id="IPR001844">
    <property type="entry name" value="Cpn60/GroEL"/>
</dbReference>
<dbReference type="RefSeq" id="WP_173502796.1">
    <property type="nucleotide sequence ID" value="NZ_JABSOD010000035.1"/>
</dbReference>
<evidence type="ECO:0000256" key="3">
    <source>
        <dbReference type="ARBA" id="ARBA00022741"/>
    </source>
</evidence>
<dbReference type="InterPro" id="IPR027410">
    <property type="entry name" value="TCP-1-like_intermed_sf"/>
</dbReference>
<dbReference type="Gene3D" id="3.50.7.10">
    <property type="entry name" value="GroEL"/>
    <property type="match status" value="1"/>
</dbReference>
<dbReference type="Gene3D" id="1.10.560.10">
    <property type="entry name" value="GroEL-like equatorial domain"/>
    <property type="match status" value="1"/>
</dbReference>
<evidence type="ECO:0000256" key="5">
    <source>
        <dbReference type="ARBA" id="ARBA00023186"/>
    </source>
</evidence>
<dbReference type="GO" id="GO:0005737">
    <property type="term" value="C:cytoplasm"/>
    <property type="evidence" value="ECO:0007669"/>
    <property type="project" value="UniProtKB-SubCell"/>
</dbReference>
<comment type="caution">
    <text evidence="10">The sequence shown here is derived from an EMBL/GenBank/DDBJ whole genome shotgun (WGS) entry which is preliminary data.</text>
</comment>
<dbReference type="InterPro" id="IPR018370">
    <property type="entry name" value="Chaperonin_Cpn60_CS"/>
</dbReference>
<comment type="subunit">
    <text evidence="7 9">Forms a cylinder of 14 subunits composed of two heptameric rings stacked back-to-back. Interacts with the co-chaperonin GroES.</text>
</comment>
<feature type="binding site" evidence="7">
    <location>
        <position position="415"/>
    </location>
    <ligand>
        <name>ATP</name>
        <dbReference type="ChEBI" id="CHEBI:30616"/>
    </ligand>
</feature>
<dbReference type="InterPro" id="IPR002423">
    <property type="entry name" value="Cpn60/GroEL/TCP-1"/>
</dbReference>
<keyword evidence="3 7" id="KW-0547">Nucleotide-binding</keyword>
<feature type="binding site" evidence="7">
    <location>
        <begin position="87"/>
        <end position="91"/>
    </location>
    <ligand>
        <name>ATP</name>
        <dbReference type="ChEBI" id="CHEBI:30616"/>
    </ligand>
</feature>
<dbReference type="GO" id="GO:0042026">
    <property type="term" value="P:protein refolding"/>
    <property type="evidence" value="ECO:0007669"/>
    <property type="project" value="UniProtKB-UniRule"/>
</dbReference>
<feature type="binding site" evidence="7">
    <location>
        <position position="495"/>
    </location>
    <ligand>
        <name>ATP</name>
        <dbReference type="ChEBI" id="CHEBI:30616"/>
    </ligand>
</feature>
<dbReference type="Pfam" id="PF00118">
    <property type="entry name" value="Cpn60_TCP1"/>
    <property type="match status" value="1"/>
</dbReference>
<dbReference type="SUPFAM" id="SSF48592">
    <property type="entry name" value="GroEL equatorial domain-like"/>
    <property type="match status" value="1"/>
</dbReference>
<feature type="binding site" evidence="7">
    <location>
        <begin position="30"/>
        <end position="33"/>
    </location>
    <ligand>
        <name>ATP</name>
        <dbReference type="ChEBI" id="CHEBI:30616"/>
    </ligand>
</feature>
<dbReference type="CDD" id="cd03344">
    <property type="entry name" value="GroEL"/>
    <property type="match status" value="1"/>
</dbReference>
<dbReference type="GO" id="GO:0140662">
    <property type="term" value="F:ATP-dependent protein folding chaperone"/>
    <property type="evidence" value="ECO:0007669"/>
    <property type="project" value="InterPro"/>
</dbReference>
<keyword evidence="4 7" id="KW-0067">ATP-binding</keyword>
<keyword evidence="6 7" id="KW-0413">Isomerase</keyword>
<evidence type="ECO:0000256" key="7">
    <source>
        <dbReference type="HAMAP-Rule" id="MF_00600"/>
    </source>
</evidence>
<dbReference type="GO" id="GO:0005524">
    <property type="term" value="F:ATP binding"/>
    <property type="evidence" value="ECO:0007669"/>
    <property type="project" value="UniProtKB-UniRule"/>
</dbReference>
<evidence type="ECO:0000313" key="11">
    <source>
        <dbReference type="Proteomes" id="UP000523161"/>
    </source>
</evidence>
<evidence type="ECO:0000256" key="2">
    <source>
        <dbReference type="ARBA" id="ARBA00022490"/>
    </source>
</evidence>
<dbReference type="Gene3D" id="3.30.260.10">
    <property type="entry name" value="TCP-1-like chaperonin intermediate domain"/>
    <property type="match status" value="1"/>
</dbReference>
<evidence type="ECO:0000256" key="6">
    <source>
        <dbReference type="ARBA" id="ARBA00023235"/>
    </source>
</evidence>
<dbReference type="EMBL" id="JABSOD010000035">
    <property type="protein sequence ID" value="NRQ44585.1"/>
    <property type="molecule type" value="Genomic_DNA"/>
</dbReference>
<dbReference type="SUPFAM" id="SSF52029">
    <property type="entry name" value="GroEL apical domain-like"/>
    <property type="match status" value="1"/>
</dbReference>
<gene>
    <name evidence="7 10" type="primary">groL</name>
    <name evidence="7" type="synonym">groEL</name>
    <name evidence="10" type="ORF">HRH59_18760</name>
</gene>
<sequence length="545" mass="57541">MAAKDVRFGDEARNKMLKGVNILANAVRVTLGPKGRNVILDKSFGAPMITKDGVSVAKEIELEDKFENMGAQMVKEVASKANDEAGDGTTTATVLAQNIINEGVKAVAAGMNPMDLKRGIDKAVIAAVAELKLLSQPCADTKAIAQVGTISANSDDEIGQIIASAMDKVGKEGVITVEEGQGLANELDVVEGMQFDRGYLSPYFINNQEAGQVELDNPYILTVDKKITNIRELLPVLEGVAKSGKPLLIIAEDVEGEALATLVVNNMRGIVKISAVKAPGFGDRRKAMLQDIATLTGGTVISEEIGMELEKAGLEELGTAKRVVITKDNTTIIDGAGEQAAIDGRVKQIRQQMEEATSDYDKEKLQERLAKLAGGVAVIKVGASTEIEMKEKKARVEDALHATRAAVEEGVVPGGGVALVRVAAKLVDLRGINEDQNHGIKIALRAMESPLRQIVDNAGDEPSVVVNNVKAGNGNYGYNAATGEYGDMLEMGILDPTKVTRSALQFAASVGSLMITTEAMVTELPKNDAPAMPDMGGMGGMGGMM</sequence>
<accession>A0A7Y5AV86</accession>
<evidence type="ECO:0000256" key="9">
    <source>
        <dbReference type="RuleBase" id="RU000419"/>
    </source>
</evidence>
<feature type="binding site" evidence="7">
    <location>
        <begin position="479"/>
        <end position="481"/>
    </location>
    <ligand>
        <name>ATP</name>
        <dbReference type="ChEBI" id="CHEBI:30616"/>
    </ligand>
</feature>
<dbReference type="NCBIfam" id="NF009488">
    <property type="entry name" value="PRK12850.1"/>
    <property type="match status" value="1"/>
</dbReference>
<reference evidence="10 11" key="1">
    <citation type="submission" date="2020-06" db="EMBL/GenBank/DDBJ databases">
        <title>Rheinheimera sp. nov., a marine bacterium isolated from coastal.</title>
        <authorList>
            <person name="Yu Q."/>
            <person name="Qi Y."/>
            <person name="Pu J."/>
        </authorList>
    </citation>
    <scope>NUCLEOTIDE SEQUENCE [LARGE SCALE GENOMIC DNA]</scope>
    <source>
        <strain evidence="10 11">YQF-2</strain>
    </source>
</reference>
<keyword evidence="5 7" id="KW-0143">Chaperone</keyword>
<dbReference type="GO" id="GO:0016853">
    <property type="term" value="F:isomerase activity"/>
    <property type="evidence" value="ECO:0007669"/>
    <property type="project" value="UniProtKB-KW"/>
</dbReference>
<dbReference type="PRINTS" id="PR00298">
    <property type="entry name" value="CHAPERONIN60"/>
</dbReference>
<dbReference type="NCBIfam" id="NF009489">
    <property type="entry name" value="PRK12851.1"/>
    <property type="match status" value="1"/>
</dbReference>
<comment type="subcellular location">
    <subcellularLocation>
        <location evidence="7">Cytoplasm</location>
    </subcellularLocation>
</comment>
<evidence type="ECO:0000256" key="8">
    <source>
        <dbReference type="RuleBase" id="RU000418"/>
    </source>
</evidence>
<dbReference type="InterPro" id="IPR027413">
    <property type="entry name" value="GROEL-like_equatorial_sf"/>
</dbReference>
<dbReference type="HAMAP" id="MF_00600">
    <property type="entry name" value="CH60"/>
    <property type="match status" value="1"/>
</dbReference>
<proteinExistence type="inferred from homology"/>
<dbReference type="SUPFAM" id="SSF54849">
    <property type="entry name" value="GroEL-intermediate domain like"/>
    <property type="match status" value="1"/>
</dbReference>
<dbReference type="PROSITE" id="PS00296">
    <property type="entry name" value="CHAPERONINS_CPN60"/>
    <property type="match status" value="1"/>
</dbReference>
<dbReference type="AlphaFoldDB" id="A0A7Y5AV86"/>
<name>A0A7Y5AV86_9GAMM</name>
<comment type="similarity">
    <text evidence="1 7 8">Belongs to the chaperonin (HSP60) family.</text>
</comment>
<dbReference type="EC" id="5.6.1.7" evidence="7"/>
<dbReference type="FunFam" id="1.10.560.10:FF:000001">
    <property type="entry name" value="60 kDa chaperonin"/>
    <property type="match status" value="1"/>
</dbReference>
<dbReference type="Proteomes" id="UP000523161">
    <property type="component" value="Unassembled WGS sequence"/>
</dbReference>
<dbReference type="GO" id="GO:0051082">
    <property type="term" value="F:unfolded protein binding"/>
    <property type="evidence" value="ECO:0007669"/>
    <property type="project" value="UniProtKB-UniRule"/>
</dbReference>
<comment type="function">
    <text evidence="7 9">Together with its co-chaperonin GroES, plays an essential role in assisting protein folding. The GroEL-GroES system forms a nano-cage that allows encapsulation of the non-native substrate proteins and provides a physical environment optimized to promote and accelerate protein folding.</text>
</comment>